<comment type="similarity">
    <text evidence="6 12">Belongs to the DegT/DnrJ/EryC1 family.</text>
</comment>
<evidence type="ECO:0000256" key="12">
    <source>
        <dbReference type="RuleBase" id="RU004508"/>
    </source>
</evidence>
<dbReference type="FunFam" id="3.40.640.10:FF:000090">
    <property type="entry name" value="Pyridoxal phosphate-dependent aminotransferase"/>
    <property type="match status" value="1"/>
</dbReference>
<dbReference type="InterPro" id="IPR015421">
    <property type="entry name" value="PyrdxlP-dep_Trfase_major"/>
</dbReference>
<evidence type="ECO:0000256" key="7">
    <source>
        <dbReference type="ARBA" id="ARBA00051587"/>
    </source>
</evidence>
<evidence type="ECO:0000256" key="3">
    <source>
        <dbReference type="ARBA" id="ARBA00022576"/>
    </source>
</evidence>
<evidence type="ECO:0000256" key="5">
    <source>
        <dbReference type="ARBA" id="ARBA00022898"/>
    </source>
</evidence>
<keyword evidence="14" id="KW-1185">Reference proteome</keyword>
<sequence>MAKLDISRAVQILRETAAPGGQSVVLHEPRFAGAEWDYVKDCLDTGWVSSVGAYVDRFEKELAEAFGVRRAIAAVNGTAALHIALMLAGVKPGDEVLIPALTFAATANAVAYCGAIPHFVDSSMDTLGLDPDALDAWLSEIAEPGPDGPVNRKTGRRLAAVVPMHAFGHPMAIDRLIEVGEKWGIPVVEDAAESLGTLSNGRPLGGRGKVGITSFNGNKIITTGGGGAILTNDEELGARAKYLTTTAKRPHRWAFWHDELGYNYRLPNLNAALGCAQLEQLPTFLAAKRRLAERYRQAFEGVEGLRFFVEPEGAKSNYWLNAVILDDAAQRDDFLAATNDAGLMTRPCWALMCDLPMYENSPSMPLPVARAIEQRLVNIPSSAVLGLEDGE</sequence>
<evidence type="ECO:0000256" key="10">
    <source>
        <dbReference type="PIRSR" id="PIRSR000390-1"/>
    </source>
</evidence>
<dbReference type="EMBL" id="UEYP01000001">
    <property type="protein sequence ID" value="SSC65282.1"/>
    <property type="molecule type" value="Genomic_DNA"/>
</dbReference>
<protein>
    <recommendedName>
        <fullName evidence="9">GDP-perosamine synthase</fullName>
        <ecNumber evidence="8">2.6.1.102</ecNumber>
    </recommendedName>
</protein>
<evidence type="ECO:0000313" key="13">
    <source>
        <dbReference type="EMBL" id="SSC65282.1"/>
    </source>
</evidence>
<dbReference type="EC" id="2.6.1.102" evidence="8"/>
<comment type="cofactor">
    <cofactor evidence="1">
        <name>pyridoxal 5'-phosphate</name>
        <dbReference type="ChEBI" id="CHEBI:597326"/>
    </cofactor>
</comment>
<name>A0A376ABV1_9HYPH</name>
<dbReference type="NCBIfam" id="TIGR04181">
    <property type="entry name" value="NHT_00031"/>
    <property type="match status" value="1"/>
</dbReference>
<feature type="active site" description="Proton acceptor" evidence="10">
    <location>
        <position position="219"/>
    </location>
</feature>
<feature type="modified residue" description="N6-(pyridoxal phosphate)lysine" evidence="11">
    <location>
        <position position="219"/>
    </location>
</feature>
<gene>
    <name evidence="13" type="ORF">RHIZ70_990</name>
</gene>
<keyword evidence="4" id="KW-0808">Transferase</keyword>
<dbReference type="AlphaFoldDB" id="A0A376ABV1"/>
<dbReference type="OrthoDB" id="9768668at2"/>
<proteinExistence type="inferred from homology"/>
<dbReference type="RefSeq" id="WP_115668366.1">
    <property type="nucleotide sequence ID" value="NZ_UEYP01000001.1"/>
</dbReference>
<accession>A0A376ABV1</accession>
<dbReference type="Pfam" id="PF01041">
    <property type="entry name" value="DegT_DnrJ_EryC1"/>
    <property type="match status" value="1"/>
</dbReference>
<dbReference type="GO" id="GO:0102933">
    <property type="term" value="F:GDP-4-dehydro-6-deoxy-D-mannose-4-aminotransferase activity"/>
    <property type="evidence" value="ECO:0007669"/>
    <property type="project" value="UniProtKB-EC"/>
</dbReference>
<evidence type="ECO:0000256" key="2">
    <source>
        <dbReference type="ARBA" id="ARBA00005125"/>
    </source>
</evidence>
<dbReference type="InterPro" id="IPR015422">
    <property type="entry name" value="PyrdxlP-dep_Trfase_small"/>
</dbReference>
<dbReference type="InterPro" id="IPR000653">
    <property type="entry name" value="DegT/StrS_aminotransferase"/>
</dbReference>
<dbReference type="Gene3D" id="3.90.1150.10">
    <property type="entry name" value="Aspartate Aminotransferase, domain 1"/>
    <property type="match status" value="1"/>
</dbReference>
<evidence type="ECO:0000256" key="1">
    <source>
        <dbReference type="ARBA" id="ARBA00001933"/>
    </source>
</evidence>
<reference evidence="14" key="1">
    <citation type="submission" date="2018-07" db="EMBL/GenBank/DDBJ databases">
        <authorList>
            <person name="Peiro R."/>
            <person name="Begona"/>
            <person name="Cbmso G."/>
            <person name="Lopez M."/>
            <person name="Gonzalez S."/>
        </authorList>
    </citation>
    <scope>NUCLEOTIDE SEQUENCE [LARGE SCALE GENOMIC DNA]</scope>
</reference>
<comment type="pathway">
    <text evidence="2">Bacterial outer membrane biogenesis; LPS O-antigen biosynthesis.</text>
</comment>
<dbReference type="PANTHER" id="PTHR30244">
    <property type="entry name" value="TRANSAMINASE"/>
    <property type="match status" value="1"/>
</dbReference>
<evidence type="ECO:0000256" key="4">
    <source>
        <dbReference type="ARBA" id="ARBA00022679"/>
    </source>
</evidence>
<dbReference type="PIRSF" id="PIRSF000390">
    <property type="entry name" value="PLP_StrS"/>
    <property type="match status" value="1"/>
</dbReference>
<dbReference type="GO" id="GO:0030170">
    <property type="term" value="F:pyridoxal phosphate binding"/>
    <property type="evidence" value="ECO:0007669"/>
    <property type="project" value="TreeGrafter"/>
</dbReference>
<keyword evidence="3" id="KW-0032">Aminotransferase</keyword>
<dbReference type="CDD" id="cd00616">
    <property type="entry name" value="AHBA_syn"/>
    <property type="match status" value="1"/>
</dbReference>
<evidence type="ECO:0000256" key="8">
    <source>
        <dbReference type="ARBA" id="ARBA00066317"/>
    </source>
</evidence>
<organism evidence="13 14">
    <name type="scientific">Ciceribacter selenitireducens ATCC BAA-1503</name>
    <dbReference type="NCBI Taxonomy" id="1336235"/>
    <lineage>
        <taxon>Bacteria</taxon>
        <taxon>Pseudomonadati</taxon>
        <taxon>Pseudomonadota</taxon>
        <taxon>Alphaproteobacteria</taxon>
        <taxon>Hyphomicrobiales</taxon>
        <taxon>Rhizobiaceae</taxon>
        <taxon>Ciceribacter</taxon>
    </lineage>
</organism>
<dbReference type="GO" id="GO:0000271">
    <property type="term" value="P:polysaccharide biosynthetic process"/>
    <property type="evidence" value="ECO:0007669"/>
    <property type="project" value="TreeGrafter"/>
</dbReference>
<dbReference type="Proteomes" id="UP000254764">
    <property type="component" value="Unassembled WGS sequence"/>
</dbReference>
<dbReference type="Gene3D" id="3.40.640.10">
    <property type="entry name" value="Type I PLP-dependent aspartate aminotransferase-like (Major domain)"/>
    <property type="match status" value="1"/>
</dbReference>
<evidence type="ECO:0000256" key="6">
    <source>
        <dbReference type="ARBA" id="ARBA00037999"/>
    </source>
</evidence>
<dbReference type="PANTHER" id="PTHR30244:SF30">
    <property type="entry name" value="BLR5990 PROTEIN"/>
    <property type="match status" value="1"/>
</dbReference>
<evidence type="ECO:0000313" key="14">
    <source>
        <dbReference type="Proteomes" id="UP000254764"/>
    </source>
</evidence>
<dbReference type="InterPro" id="IPR026385">
    <property type="entry name" value="LegC-like"/>
</dbReference>
<dbReference type="InterPro" id="IPR015424">
    <property type="entry name" value="PyrdxlP-dep_Trfase"/>
</dbReference>
<evidence type="ECO:0000256" key="9">
    <source>
        <dbReference type="ARBA" id="ARBA00074221"/>
    </source>
</evidence>
<comment type="catalytic activity">
    <reaction evidence="7">
        <text>GDP-alpha-D-perosamine + 2-oxoglutarate = GDP-4-dehydro-alpha-D-rhamnose + L-glutamate</text>
        <dbReference type="Rhea" id="RHEA:36779"/>
        <dbReference type="ChEBI" id="CHEBI:16810"/>
        <dbReference type="ChEBI" id="CHEBI:29985"/>
        <dbReference type="ChEBI" id="CHEBI:57964"/>
        <dbReference type="ChEBI" id="CHEBI:73996"/>
        <dbReference type="EC" id="2.6.1.102"/>
    </reaction>
</comment>
<dbReference type="SUPFAM" id="SSF53383">
    <property type="entry name" value="PLP-dependent transferases"/>
    <property type="match status" value="1"/>
</dbReference>
<keyword evidence="5 11" id="KW-0663">Pyridoxal phosphate</keyword>
<evidence type="ECO:0000256" key="11">
    <source>
        <dbReference type="PIRSR" id="PIRSR000390-2"/>
    </source>
</evidence>
<dbReference type="STRING" id="1336235.GCA_000518785_01953"/>